<evidence type="ECO:0000256" key="8">
    <source>
        <dbReference type="ARBA" id="ARBA00048838"/>
    </source>
</evidence>
<keyword evidence="9" id="KW-0732">Signal</keyword>
<organism evidence="13 14">
    <name type="scientific">Xylaria bambusicola</name>
    <dbReference type="NCBI Taxonomy" id="326684"/>
    <lineage>
        <taxon>Eukaryota</taxon>
        <taxon>Fungi</taxon>
        <taxon>Dikarya</taxon>
        <taxon>Ascomycota</taxon>
        <taxon>Pezizomycotina</taxon>
        <taxon>Sordariomycetes</taxon>
        <taxon>Xylariomycetidae</taxon>
        <taxon>Xylariales</taxon>
        <taxon>Xylariaceae</taxon>
        <taxon>Xylaria</taxon>
    </lineage>
</organism>
<evidence type="ECO:0000256" key="3">
    <source>
        <dbReference type="ARBA" id="ARBA00022651"/>
    </source>
</evidence>
<dbReference type="InterPro" id="IPR005154">
    <property type="entry name" value="Glyco_hydro_67_aGlcAse_N"/>
</dbReference>
<evidence type="ECO:0000259" key="12">
    <source>
        <dbReference type="Pfam" id="PF07488"/>
    </source>
</evidence>
<feature type="chain" id="PRO_5042666338" description="Alpha-glucuronidase" evidence="9">
    <location>
        <begin position="18"/>
        <end position="876"/>
    </location>
</feature>
<reference evidence="13 14" key="1">
    <citation type="submission" date="2023-10" db="EMBL/GenBank/DDBJ databases">
        <title>Draft genome sequence of Xylaria bambusicola isolate GMP-LS, the root and basal stem rot pathogen of sugarcane in Indonesia.</title>
        <authorList>
            <person name="Selvaraj P."/>
            <person name="Muralishankar V."/>
            <person name="Muruganantham S."/>
            <person name="Sp S."/>
            <person name="Haryani S."/>
            <person name="Lau K.J.X."/>
            <person name="Naqvi N.I."/>
        </authorList>
    </citation>
    <scope>NUCLEOTIDE SEQUENCE [LARGE SCALE GENOMIC DNA]</scope>
    <source>
        <strain evidence="13">GMP-LS</strain>
    </source>
</reference>
<dbReference type="GO" id="GO:0046559">
    <property type="term" value="F:alpha-glucuronidase activity"/>
    <property type="evidence" value="ECO:0007669"/>
    <property type="project" value="UniProtKB-EC"/>
</dbReference>
<keyword evidence="4 9" id="KW-0378">Hydrolase</keyword>
<dbReference type="AlphaFoldDB" id="A0AAN7UB33"/>
<comment type="function">
    <text evidence="9">Alpha-glucuronidase involved in the hydrolysis of xylan, a major structural heterogeneous polysaccharide found in plant biomass representing the second most abundant polysaccharide in the biosphere, after cellulose. Releases 4-O-methylglucuronic acid from xylan.</text>
</comment>
<dbReference type="Gene3D" id="3.30.379.10">
    <property type="entry name" value="Chitobiase/beta-hexosaminidase domain 2-like"/>
    <property type="match status" value="1"/>
</dbReference>
<dbReference type="CDD" id="cd02795">
    <property type="entry name" value="CBM6-CBM35-CBM36_like"/>
    <property type="match status" value="1"/>
</dbReference>
<dbReference type="InterPro" id="IPR037054">
    <property type="entry name" value="A-glucoronidase_C_sf"/>
</dbReference>
<evidence type="ECO:0000256" key="5">
    <source>
        <dbReference type="ARBA" id="ARBA00023277"/>
    </source>
</evidence>
<dbReference type="Pfam" id="PF03648">
    <property type="entry name" value="Glyco_hydro_67N"/>
    <property type="match status" value="1"/>
</dbReference>
<evidence type="ECO:0000256" key="2">
    <source>
        <dbReference type="ARBA" id="ARBA00012271"/>
    </source>
</evidence>
<feature type="domain" description="Alpha glucuronidase N-terminal" evidence="10">
    <location>
        <begin position="23"/>
        <end position="137"/>
    </location>
</feature>
<dbReference type="Proteomes" id="UP001305414">
    <property type="component" value="Unassembled WGS sequence"/>
</dbReference>
<proteinExistence type="inferred from homology"/>
<dbReference type="SUPFAM" id="SSF51445">
    <property type="entry name" value="(Trans)glycosidases"/>
    <property type="match status" value="1"/>
</dbReference>
<gene>
    <name evidence="9" type="primary">aguA</name>
    <name evidence="13" type="ORF">RRF57_000944</name>
</gene>
<feature type="domain" description="Glycosyl hydrolase family 67 catalytic" evidence="12">
    <location>
        <begin position="145"/>
        <end position="466"/>
    </location>
</feature>
<keyword evidence="7 9" id="KW-0624">Polysaccharide degradation</keyword>
<dbReference type="Gene3D" id="3.90.1330.10">
    <property type="entry name" value="Alpha-glucuronidase, C-terminal domain"/>
    <property type="match status" value="1"/>
</dbReference>
<dbReference type="PANTHER" id="PTHR39207:SF1">
    <property type="entry name" value="ALPHA-GLUCURONIDASE A"/>
    <property type="match status" value="1"/>
</dbReference>
<dbReference type="Pfam" id="PF07477">
    <property type="entry name" value="Glyco_hydro_67C"/>
    <property type="match status" value="1"/>
</dbReference>
<comment type="catalytic activity">
    <reaction evidence="8 9">
        <text>an alpha-D-glucuronoside + H2O = D-glucuronate + an alcohol</text>
        <dbReference type="Rhea" id="RHEA:20005"/>
        <dbReference type="ChEBI" id="CHEBI:15377"/>
        <dbReference type="ChEBI" id="CHEBI:30879"/>
        <dbReference type="ChEBI" id="CHEBI:58720"/>
        <dbReference type="ChEBI" id="CHEBI:58899"/>
        <dbReference type="EC" id="3.2.1.139"/>
    </reaction>
</comment>
<protein>
    <recommendedName>
        <fullName evidence="2 9">Alpha-glucuronidase</fullName>
        <ecNumber evidence="2 9">3.2.1.139</ecNumber>
    </recommendedName>
</protein>
<dbReference type="InterPro" id="IPR017853">
    <property type="entry name" value="GH"/>
</dbReference>
<dbReference type="Pfam" id="PF07488">
    <property type="entry name" value="Glyco_hydro_67M"/>
    <property type="match status" value="1"/>
</dbReference>
<dbReference type="SUPFAM" id="SSF55545">
    <property type="entry name" value="beta-N-acetylhexosaminidase-like domain"/>
    <property type="match status" value="1"/>
</dbReference>
<accession>A0AAN7UB33</accession>
<dbReference type="GO" id="GO:0045493">
    <property type="term" value="P:xylan catabolic process"/>
    <property type="evidence" value="ECO:0007669"/>
    <property type="project" value="UniProtKB-KW"/>
</dbReference>
<dbReference type="PANTHER" id="PTHR39207">
    <property type="entry name" value="ALPHA-GLUCURONIDASE A"/>
    <property type="match status" value="1"/>
</dbReference>
<dbReference type="EC" id="3.2.1.139" evidence="2 9"/>
<comment type="subcellular location">
    <subcellularLocation>
        <location evidence="9">Secreted</location>
    </subcellularLocation>
</comment>
<evidence type="ECO:0000256" key="1">
    <source>
        <dbReference type="ARBA" id="ARBA00008833"/>
    </source>
</evidence>
<dbReference type="InterPro" id="IPR029018">
    <property type="entry name" value="Hex-like_dom2"/>
</dbReference>
<dbReference type="Gene3D" id="3.20.20.80">
    <property type="entry name" value="Glycosidases"/>
    <property type="match status" value="1"/>
</dbReference>
<keyword evidence="6 9" id="KW-0326">Glycosidase</keyword>
<comment type="similarity">
    <text evidence="1 9">Belongs to the glycosyl hydrolase 67 family.</text>
</comment>
<evidence type="ECO:0000256" key="7">
    <source>
        <dbReference type="ARBA" id="ARBA00023326"/>
    </source>
</evidence>
<name>A0AAN7UB33_9PEZI</name>
<evidence type="ECO:0000313" key="13">
    <source>
        <dbReference type="EMBL" id="KAK5625228.1"/>
    </source>
</evidence>
<evidence type="ECO:0000313" key="14">
    <source>
        <dbReference type="Proteomes" id="UP001305414"/>
    </source>
</evidence>
<sequence>MREVWLFTLLCFGLAVAEDGLNAWLRYARLPDNIIRQVEIPSSIVSLNSTETSPVYVAAQELHKGIKGILGRNLDVTHQIHNSRSIVVGTVDAFTTTSRKTDAPALDEDGFWLNTKDSMIQILGQNERGALYGVFEYLSKLAQGNLTKVAYATNPSASIRWVNQWDNMDGTIERGYAGLSIFFKNNTIVANTTRIAEYARLLASIRVNGIVVNNVNANPILLSEENMAGLGRIADAMRPWGVQVGISLNFASPQTLGGLKTFDPLDKSVVTWWHDRTDKLYKHVPDMAGYLVKANSEGQPGPLTYNRTLADGANLFAKAVKPYGGIAMFRAFVYDSQNLREANWKDDRANAAVEFFNGLDEKFDDNVVVQVKYGPIDFQVREPVSPLFAHLQQTASAIELQITQEYLGQQCHLVYLPPMWKTILDFDMRVDGEKSVVGENILSGKRFNKTLSGYAAVVNVGQNTTWLGTHLAMSNLYAYGRIAWDPTIDEVAVLQDWARLTYGLDRKVIDTITEMSLQSWPAYENYTGNLGVQTLTDITYNHYGANPQSMDNNPWGQWTRADHNSIGMDRTVWNGTGYSGQYPSEIAATYESIETTPDDLLLWFHHVPYTHVLKSGKTVIQHFYDAHYAGAETASSFPKKWASLKGLIDEQRYEEMLFRLEYQAGHAIVWRDSIVQFYNNISGIPDTSNRVGNHPWRIEAEDMTLHNYKVTGVNPFQAASGYRVVQTSDNSTAASVQTTLGYPAGVYDLAVAYYDLYEGEAKYEVFLNDKSLGSWAGDLEHKLGYTLTRGIDAHSATRVTFKNVRIEKGDVVRIETGVFLSPPLLVSHFIFFALYLSAKTNLFLDTADHHVSESAELLSSLSFHIGVHLLTPVNQS</sequence>
<dbReference type="GO" id="GO:0005576">
    <property type="term" value="C:extracellular region"/>
    <property type="evidence" value="ECO:0007669"/>
    <property type="project" value="UniProtKB-SubCell"/>
</dbReference>
<dbReference type="InterPro" id="IPR011100">
    <property type="entry name" value="Glyco_hydro_67_cat"/>
</dbReference>
<evidence type="ECO:0000256" key="4">
    <source>
        <dbReference type="ARBA" id="ARBA00022801"/>
    </source>
</evidence>
<evidence type="ECO:0000259" key="10">
    <source>
        <dbReference type="Pfam" id="PF03648"/>
    </source>
</evidence>
<keyword evidence="14" id="KW-1185">Reference proteome</keyword>
<keyword evidence="5 9" id="KW-0119">Carbohydrate metabolism</keyword>
<feature type="signal peptide" evidence="9">
    <location>
        <begin position="1"/>
        <end position="17"/>
    </location>
</feature>
<feature type="domain" description="Glycosyl hydrolase family 67 C-terminal" evidence="11">
    <location>
        <begin position="468"/>
        <end position="690"/>
    </location>
</feature>
<evidence type="ECO:0000256" key="9">
    <source>
        <dbReference type="RuleBase" id="RU361198"/>
    </source>
</evidence>
<evidence type="ECO:0000259" key="11">
    <source>
        <dbReference type="Pfam" id="PF07477"/>
    </source>
</evidence>
<evidence type="ECO:0000256" key="6">
    <source>
        <dbReference type="ARBA" id="ARBA00023295"/>
    </source>
</evidence>
<dbReference type="EMBL" id="JAWHQM010000002">
    <property type="protein sequence ID" value="KAK5625228.1"/>
    <property type="molecule type" value="Genomic_DNA"/>
</dbReference>
<keyword evidence="3 9" id="KW-0858">Xylan degradation</keyword>
<comment type="caution">
    <text evidence="13">The sequence shown here is derived from an EMBL/GenBank/DDBJ whole genome shotgun (WGS) entry which is preliminary data.</text>
</comment>
<dbReference type="InterPro" id="IPR011099">
    <property type="entry name" value="Glyco_hydro_67_C"/>
</dbReference>